<name>A0ACC0F2R1_9ERIC</name>
<accession>A0ACC0F2R1</accession>
<evidence type="ECO:0000313" key="1">
    <source>
        <dbReference type="EMBL" id="KAI7982895.1"/>
    </source>
</evidence>
<evidence type="ECO:0000313" key="2">
    <source>
        <dbReference type="Proteomes" id="UP001060215"/>
    </source>
</evidence>
<dbReference type="EMBL" id="CM045768">
    <property type="protein sequence ID" value="KAI7982895.1"/>
    <property type="molecule type" value="Genomic_DNA"/>
</dbReference>
<organism evidence="1 2">
    <name type="scientific">Camellia lanceoleosa</name>
    <dbReference type="NCBI Taxonomy" id="1840588"/>
    <lineage>
        <taxon>Eukaryota</taxon>
        <taxon>Viridiplantae</taxon>
        <taxon>Streptophyta</taxon>
        <taxon>Embryophyta</taxon>
        <taxon>Tracheophyta</taxon>
        <taxon>Spermatophyta</taxon>
        <taxon>Magnoliopsida</taxon>
        <taxon>eudicotyledons</taxon>
        <taxon>Gunneridae</taxon>
        <taxon>Pentapetalae</taxon>
        <taxon>asterids</taxon>
        <taxon>Ericales</taxon>
        <taxon>Theaceae</taxon>
        <taxon>Camellia</taxon>
    </lineage>
</organism>
<comment type="caution">
    <text evidence="1">The sequence shown here is derived from an EMBL/GenBank/DDBJ whole genome shotgun (WGS) entry which is preliminary data.</text>
</comment>
<keyword evidence="2" id="KW-1185">Reference proteome</keyword>
<dbReference type="Proteomes" id="UP001060215">
    <property type="component" value="Chromosome 11"/>
</dbReference>
<proteinExistence type="predicted"/>
<protein>
    <submittedName>
        <fullName evidence="1">Uncharacterized protein</fullName>
    </submittedName>
</protein>
<sequence length="126" mass="14197">MFLDTDYDNNEFGTVVEAVSDERLDKENNSRLTSSGQWVVLIGGGRNHRMGLFDMVMIKDNHISVAGGVKDALRFVNLYLEKNNLHMEVEDKRLRVKGPVRMPTKVLHISLPGSPLTMKVLSLEIS</sequence>
<reference evidence="1 2" key="1">
    <citation type="journal article" date="2022" name="Plant J.">
        <title>Chromosome-level genome of Camellia lanceoleosa provides a valuable resource for understanding genome evolution and self-incompatibility.</title>
        <authorList>
            <person name="Gong W."/>
            <person name="Xiao S."/>
            <person name="Wang L."/>
            <person name="Liao Z."/>
            <person name="Chang Y."/>
            <person name="Mo W."/>
            <person name="Hu G."/>
            <person name="Li W."/>
            <person name="Zhao G."/>
            <person name="Zhu H."/>
            <person name="Hu X."/>
            <person name="Ji K."/>
            <person name="Xiang X."/>
            <person name="Song Q."/>
            <person name="Yuan D."/>
            <person name="Jin S."/>
            <person name="Zhang L."/>
        </authorList>
    </citation>
    <scope>NUCLEOTIDE SEQUENCE [LARGE SCALE GENOMIC DNA]</scope>
    <source>
        <strain evidence="1">SQ_2022a</strain>
    </source>
</reference>
<gene>
    <name evidence="1" type="ORF">LOK49_LG15G02245</name>
</gene>